<dbReference type="AlphaFoldDB" id="A0A8H9ERS4"/>
<proteinExistence type="predicted"/>
<feature type="domain" description="Serine aminopeptidase S33" evidence="1">
    <location>
        <begin position="35"/>
        <end position="258"/>
    </location>
</feature>
<keyword evidence="2" id="KW-0378">Hydrolase</keyword>
<dbReference type="InterPro" id="IPR029058">
    <property type="entry name" value="AB_hydrolase_fold"/>
</dbReference>
<sequence>MNYIKYISSHDGTQLYTKINTADELFSFGDETINVIIVHGLAEHLDRYDELTDYLVNYDYNVIRYDQRGHGRSEGPRAYYDNQDQIIEDLTAVVDYVKAHFEGKVFLIGHSMGGFAVSMFGTRFPGRVDGIITSGAVTRDNNQLFEEAYGERQIPADTYFPNDMSDGLCSDPRVVENYQRDDLVLKEVSMGLTYAIIDGVIELKSRPNDFVDDVLIMHGTADGLVNPQDALQFYSEIASEHKSLRLYDGLEHELFNESHYNNVIFEDVASWITEMVARKNRELDTHY</sequence>
<dbReference type="InterPro" id="IPR000073">
    <property type="entry name" value="AB_hydrolase_1"/>
</dbReference>
<comment type="caution">
    <text evidence="2">The sequence shown here is derived from an EMBL/GenBank/DDBJ whole genome shotgun (WGS) entry which is preliminary data.</text>
</comment>
<dbReference type="PRINTS" id="PR00111">
    <property type="entry name" value="ABHYDROLASE"/>
</dbReference>
<reference evidence="2 3" key="1">
    <citation type="submission" date="2018-11" db="EMBL/GenBank/DDBJ databases">
        <authorList>
            <consortium name="Veterinary Laboratory Investigation and Response Network"/>
        </authorList>
    </citation>
    <scope>NUCLEOTIDE SEQUENCE [LARGE SCALE GENOMIC DNA]</scope>
    <source>
        <strain evidence="2 3">SPSE-18-VL-LA-PA-Ryan-0021</strain>
    </source>
</reference>
<dbReference type="InterPro" id="IPR022742">
    <property type="entry name" value="Hydrolase_4"/>
</dbReference>
<dbReference type="Gene3D" id="3.40.50.1820">
    <property type="entry name" value="alpha/beta hydrolase"/>
    <property type="match status" value="1"/>
</dbReference>
<gene>
    <name evidence="2" type="ORF">EGV54_12945</name>
</gene>
<dbReference type="SUPFAM" id="SSF53474">
    <property type="entry name" value="alpha/beta-Hydrolases"/>
    <property type="match status" value="1"/>
</dbReference>
<dbReference type="GO" id="GO:0016787">
    <property type="term" value="F:hydrolase activity"/>
    <property type="evidence" value="ECO:0007669"/>
    <property type="project" value="UniProtKB-KW"/>
</dbReference>
<dbReference type="InterPro" id="IPR051044">
    <property type="entry name" value="MAG_DAG_Lipase"/>
</dbReference>
<dbReference type="Proteomes" id="UP000600220">
    <property type="component" value="Unassembled WGS sequence"/>
</dbReference>
<accession>A0A8H9ERS4</accession>
<evidence type="ECO:0000259" key="1">
    <source>
        <dbReference type="Pfam" id="PF12146"/>
    </source>
</evidence>
<protein>
    <submittedName>
        <fullName evidence="2">Alpha/beta fold hydrolase</fullName>
    </submittedName>
</protein>
<organism evidence="2 3">
    <name type="scientific">Staphylococcus pseudintermedius</name>
    <dbReference type="NCBI Taxonomy" id="283734"/>
    <lineage>
        <taxon>Bacteria</taxon>
        <taxon>Bacillati</taxon>
        <taxon>Bacillota</taxon>
        <taxon>Bacilli</taxon>
        <taxon>Bacillales</taxon>
        <taxon>Staphylococcaceae</taxon>
        <taxon>Staphylococcus</taxon>
        <taxon>Staphylococcus intermedius group</taxon>
    </lineage>
</organism>
<dbReference type="PANTHER" id="PTHR11614">
    <property type="entry name" value="PHOSPHOLIPASE-RELATED"/>
    <property type="match status" value="1"/>
</dbReference>
<evidence type="ECO:0000313" key="2">
    <source>
        <dbReference type="EMBL" id="EGQ4385960.1"/>
    </source>
</evidence>
<dbReference type="EMBL" id="AAXKXX010000032">
    <property type="protein sequence ID" value="EGQ4385960.1"/>
    <property type="molecule type" value="Genomic_DNA"/>
</dbReference>
<name>A0A8H9ERS4_STAPS</name>
<evidence type="ECO:0000313" key="3">
    <source>
        <dbReference type="Proteomes" id="UP000600220"/>
    </source>
</evidence>
<dbReference type="RefSeq" id="WP_096533822.1">
    <property type="nucleotide sequence ID" value="NZ_BAAFHT010000005.1"/>
</dbReference>
<keyword evidence="3" id="KW-1185">Reference proteome</keyword>
<dbReference type="Pfam" id="PF12146">
    <property type="entry name" value="Hydrolase_4"/>
    <property type="match status" value="1"/>
</dbReference>